<evidence type="ECO:0000313" key="1">
    <source>
        <dbReference type="EMBL" id="KAK1634886.1"/>
    </source>
</evidence>
<protein>
    <submittedName>
        <fullName evidence="1">Uncharacterized protein</fullName>
    </submittedName>
</protein>
<dbReference type="RefSeq" id="XP_060443493.1">
    <property type="nucleotide sequence ID" value="XM_060590750.1"/>
</dbReference>
<dbReference type="Proteomes" id="UP001243989">
    <property type="component" value="Unassembled WGS sequence"/>
</dbReference>
<dbReference type="EMBL" id="JAHMHQ010000014">
    <property type="protein sequence ID" value="KAK1634886.1"/>
    <property type="molecule type" value="Genomic_DNA"/>
</dbReference>
<evidence type="ECO:0000313" key="2">
    <source>
        <dbReference type="Proteomes" id="UP001243989"/>
    </source>
</evidence>
<gene>
    <name evidence="1" type="ORF">BDP81DRAFT_432176</name>
</gene>
<keyword evidence="2" id="KW-1185">Reference proteome</keyword>
<organism evidence="1 2">
    <name type="scientific">Colletotrichum phormii</name>
    <dbReference type="NCBI Taxonomy" id="359342"/>
    <lineage>
        <taxon>Eukaryota</taxon>
        <taxon>Fungi</taxon>
        <taxon>Dikarya</taxon>
        <taxon>Ascomycota</taxon>
        <taxon>Pezizomycotina</taxon>
        <taxon>Sordariomycetes</taxon>
        <taxon>Hypocreomycetidae</taxon>
        <taxon>Glomerellales</taxon>
        <taxon>Glomerellaceae</taxon>
        <taxon>Colletotrichum</taxon>
        <taxon>Colletotrichum acutatum species complex</taxon>
    </lineage>
</organism>
<comment type="caution">
    <text evidence="1">The sequence shown here is derived from an EMBL/GenBank/DDBJ whole genome shotgun (WGS) entry which is preliminary data.</text>
</comment>
<name>A0AAJ0EFA3_9PEZI</name>
<proteinExistence type="predicted"/>
<sequence>MFKITLLVLDLLLRRRGRPTTELALPETTLGYDVLPSGVLQTTSARARRMPNFLVELHLELPVLLRQGALWVPPPSSDRLAESGQCPTQVEKAPAEGPSVAVVIVGWLWAHG</sequence>
<dbReference type="AlphaFoldDB" id="A0AAJ0EFA3"/>
<accession>A0AAJ0EFA3</accession>
<reference evidence="1" key="1">
    <citation type="submission" date="2021-06" db="EMBL/GenBank/DDBJ databases">
        <title>Comparative genomics, transcriptomics and evolutionary studies reveal genomic signatures of adaptation to plant cell wall in hemibiotrophic fungi.</title>
        <authorList>
            <consortium name="DOE Joint Genome Institute"/>
            <person name="Baroncelli R."/>
            <person name="Diaz J.F."/>
            <person name="Benocci T."/>
            <person name="Peng M."/>
            <person name="Battaglia E."/>
            <person name="Haridas S."/>
            <person name="Andreopoulos W."/>
            <person name="Labutti K."/>
            <person name="Pangilinan J."/>
            <person name="Floch G.L."/>
            <person name="Makela M.R."/>
            <person name="Henrissat B."/>
            <person name="Grigoriev I.V."/>
            <person name="Crouch J.A."/>
            <person name="De Vries R.P."/>
            <person name="Sukno S.A."/>
            <person name="Thon M.R."/>
        </authorList>
    </citation>
    <scope>NUCLEOTIDE SEQUENCE</scope>
    <source>
        <strain evidence="1">CBS 102054</strain>
    </source>
</reference>
<dbReference type="GeneID" id="85475612"/>